<evidence type="ECO:0000256" key="1">
    <source>
        <dbReference type="SAM" id="Phobius"/>
    </source>
</evidence>
<dbReference type="Proteomes" id="UP001178322">
    <property type="component" value="Chromosome"/>
</dbReference>
<dbReference type="InterPro" id="IPR025016">
    <property type="entry name" value="DUF3955"/>
</dbReference>
<sequence length="70" mass="7784">MKKYIFATLPICLGILCLVTKGLIGDELIADGTIVERNFFLIPLSYLFFLSGIISFLFVAILSRKTNIAN</sequence>
<proteinExistence type="predicted"/>
<protein>
    <submittedName>
        <fullName evidence="3">DUF3955 domain-containing protein</fullName>
    </submittedName>
</protein>
<evidence type="ECO:0000259" key="2">
    <source>
        <dbReference type="Pfam" id="PF13127"/>
    </source>
</evidence>
<organism evidence="3 4">
    <name type="scientific">Lysinibacillus pakistanensis</name>
    <dbReference type="NCBI Taxonomy" id="759811"/>
    <lineage>
        <taxon>Bacteria</taxon>
        <taxon>Bacillati</taxon>
        <taxon>Bacillota</taxon>
        <taxon>Bacilli</taxon>
        <taxon>Bacillales</taxon>
        <taxon>Bacillaceae</taxon>
        <taxon>Lysinibacillus</taxon>
    </lineage>
</organism>
<dbReference type="Pfam" id="PF13127">
    <property type="entry name" value="DUF3955"/>
    <property type="match status" value="1"/>
</dbReference>
<feature type="transmembrane region" description="Helical" evidence="1">
    <location>
        <begin position="41"/>
        <end position="62"/>
    </location>
</feature>
<feature type="domain" description="DUF3955" evidence="2">
    <location>
        <begin position="3"/>
        <end position="61"/>
    </location>
</feature>
<name>A0AAX3WSJ5_9BACI</name>
<accession>A0AAX3WSJ5</accession>
<keyword evidence="1" id="KW-0812">Transmembrane</keyword>
<gene>
    <name evidence="3" type="ORF">QNH24_14290</name>
</gene>
<reference evidence="3" key="1">
    <citation type="submission" date="2023-05" db="EMBL/GenBank/DDBJ databases">
        <title>Comparative genomics of Bacillaceae isolates and their secondary metabolite potential.</title>
        <authorList>
            <person name="Song L."/>
            <person name="Nielsen L.J."/>
            <person name="Mohite O."/>
            <person name="Xu X."/>
            <person name="Weber T."/>
            <person name="Kovacs A.T."/>
        </authorList>
    </citation>
    <scope>NUCLEOTIDE SEQUENCE</scope>
    <source>
        <strain evidence="3">LY1</strain>
    </source>
</reference>
<dbReference type="EMBL" id="CP126101">
    <property type="protein sequence ID" value="WHY49510.1"/>
    <property type="molecule type" value="Genomic_DNA"/>
</dbReference>
<dbReference type="RefSeq" id="WP_283868247.1">
    <property type="nucleotide sequence ID" value="NZ_CP126101.1"/>
</dbReference>
<keyword evidence="1" id="KW-1133">Transmembrane helix</keyword>
<keyword evidence="1" id="KW-0472">Membrane</keyword>
<dbReference type="AlphaFoldDB" id="A0AAX3WSJ5"/>
<evidence type="ECO:0000313" key="4">
    <source>
        <dbReference type="Proteomes" id="UP001178322"/>
    </source>
</evidence>
<evidence type="ECO:0000313" key="3">
    <source>
        <dbReference type="EMBL" id="WHY49510.1"/>
    </source>
</evidence>